<evidence type="ECO:0000313" key="14">
    <source>
        <dbReference type="Proteomes" id="UP000235220"/>
    </source>
</evidence>
<keyword evidence="3" id="KW-0633">Potassium transport</keyword>
<dbReference type="InterPro" id="IPR004709">
    <property type="entry name" value="NaH_exchanger"/>
</dbReference>
<dbReference type="GO" id="GO:0006885">
    <property type="term" value="P:regulation of pH"/>
    <property type="evidence" value="ECO:0007669"/>
    <property type="project" value="InterPro"/>
</dbReference>
<dbReference type="OrthoDB" id="196264at2759"/>
<dbReference type="GO" id="GO:0016020">
    <property type="term" value="C:membrane"/>
    <property type="evidence" value="ECO:0007669"/>
    <property type="project" value="UniProtKB-SubCell"/>
</dbReference>
<keyword evidence="6" id="KW-1133">Transmembrane helix</keyword>
<keyword evidence="7" id="KW-0915">Sodium</keyword>
<keyword evidence="8" id="KW-0406">Ion transport</keyword>
<evidence type="ECO:0000256" key="4">
    <source>
        <dbReference type="ARBA" id="ARBA00022692"/>
    </source>
</evidence>
<dbReference type="GO" id="GO:0006813">
    <property type="term" value="P:potassium ion transport"/>
    <property type="evidence" value="ECO:0007669"/>
    <property type="project" value="UniProtKB-KW"/>
</dbReference>
<keyword evidence="4" id="KW-0812">Transmembrane</keyword>
<comment type="catalytic activity">
    <reaction evidence="12">
        <text>K(+)(in) + H(+)(out) = K(+)(out) + H(+)(in)</text>
        <dbReference type="Rhea" id="RHEA:29467"/>
        <dbReference type="ChEBI" id="CHEBI:15378"/>
        <dbReference type="ChEBI" id="CHEBI:29103"/>
    </reaction>
</comment>
<evidence type="ECO:0000256" key="5">
    <source>
        <dbReference type="ARBA" id="ARBA00022958"/>
    </source>
</evidence>
<keyword evidence="10" id="KW-0739">Sodium transport</keyword>
<feature type="domain" description="Cation/H+ exchanger transmembrane" evidence="13">
    <location>
        <begin position="45"/>
        <end position="176"/>
    </location>
</feature>
<dbReference type="AlphaFoldDB" id="A0A2I4G435"/>
<comment type="subcellular location">
    <subcellularLocation>
        <location evidence="1">Membrane</location>
        <topology evidence="1">Multi-pass membrane protein</topology>
    </subcellularLocation>
</comment>
<dbReference type="RefSeq" id="XP_018838667.1">
    <property type="nucleotide sequence ID" value="XM_018983122.2"/>
</dbReference>
<feature type="domain" description="Cation/H+ exchanger transmembrane" evidence="13">
    <location>
        <begin position="187"/>
        <end position="416"/>
    </location>
</feature>
<gene>
    <name evidence="15" type="primary">LOC109004545</name>
</gene>
<evidence type="ECO:0000256" key="11">
    <source>
        <dbReference type="ARBA" id="ARBA00047524"/>
    </source>
</evidence>
<evidence type="ECO:0000256" key="10">
    <source>
        <dbReference type="ARBA" id="ARBA00023201"/>
    </source>
</evidence>
<evidence type="ECO:0000256" key="8">
    <source>
        <dbReference type="ARBA" id="ARBA00023065"/>
    </source>
</evidence>
<dbReference type="GO" id="GO:0015385">
    <property type="term" value="F:sodium:proton antiporter activity"/>
    <property type="evidence" value="ECO:0007669"/>
    <property type="project" value="InterPro"/>
</dbReference>
<evidence type="ECO:0000256" key="3">
    <source>
        <dbReference type="ARBA" id="ARBA00022538"/>
    </source>
</evidence>
<accession>A0A2I4G435</accession>
<dbReference type="PRINTS" id="PR01084">
    <property type="entry name" value="NAHEXCHNGR"/>
</dbReference>
<dbReference type="Proteomes" id="UP000235220">
    <property type="component" value="Chromosome 8"/>
</dbReference>
<dbReference type="GeneID" id="109004545"/>
<name>A0A2I4G435_JUGRE</name>
<proteinExistence type="predicted"/>
<evidence type="ECO:0000256" key="9">
    <source>
        <dbReference type="ARBA" id="ARBA00023136"/>
    </source>
</evidence>
<evidence type="ECO:0000256" key="2">
    <source>
        <dbReference type="ARBA" id="ARBA00022448"/>
    </source>
</evidence>
<evidence type="ECO:0000313" key="15">
    <source>
        <dbReference type="RefSeq" id="XP_018838667.1"/>
    </source>
</evidence>
<keyword evidence="2" id="KW-0813">Transport</keyword>
<dbReference type="InterPro" id="IPR018422">
    <property type="entry name" value="Cation/H_exchanger_CPA1"/>
</dbReference>
<keyword evidence="9" id="KW-0472">Membrane</keyword>
<sequence>MTVVETIEVLSPVLQGSSSSFLSTGTIIALTGFFALLCACIVIGHLLEENLWANESIISLVLGLCSGLVVLLVTKFENSHILTFSEDLFFLYLLPPIIFNAGFQVKKKQFFKNFTTIFLFGVFGTMISFCIISLGAYFLFKRVGVANLNIQDYLAIGAILSATDSVCTLQVLSQDETPLLYSIVFALKLLGTFLYLFFTSTALGIAAGLISAFIIKTLYFGRHSTDREVALMMLMAYLSYMLAELFNLSGILTIFFCGIVMSHYTWHNVTESSRITTKHAFATISFIAETFLFLYVGMDALDIEKWKESKASAGTSLAVSSTLLALVLVGRAAFVFPIANITNLMKKRENTKIEFRQQFIIWWAGLMRGAVTIALSYNQFASSDDTSMQDSALMITCTIIVVLFSTVVFGSITKPLIGAVLLRHAKPTISDATDLPSQEDLNILFLESGDSSEQTNNPPTRKNSLRLLISNPTYTVHYWWRKFDDKCMRPVFGGRGFVPFVPSSPTGARDETS</sequence>
<keyword evidence="14" id="KW-1185">Reference proteome</keyword>
<reference evidence="15" key="1">
    <citation type="submission" date="2025-08" db="UniProtKB">
        <authorList>
            <consortium name="RefSeq"/>
        </authorList>
    </citation>
    <scope>IDENTIFICATION</scope>
    <source>
        <tissue evidence="15">Leaves</tissue>
    </source>
</reference>
<evidence type="ECO:0000256" key="7">
    <source>
        <dbReference type="ARBA" id="ARBA00023053"/>
    </source>
</evidence>
<keyword evidence="5" id="KW-0630">Potassium</keyword>
<dbReference type="PANTHER" id="PTHR10110">
    <property type="entry name" value="SODIUM/HYDROGEN EXCHANGER"/>
    <property type="match status" value="1"/>
</dbReference>
<evidence type="ECO:0000256" key="6">
    <source>
        <dbReference type="ARBA" id="ARBA00022989"/>
    </source>
</evidence>
<protein>
    <submittedName>
        <fullName evidence="15">Sodium/hydrogen exchanger 1-like isoform X3</fullName>
    </submittedName>
</protein>
<dbReference type="PANTHER" id="PTHR10110:SF197">
    <property type="entry name" value="SODIUM_HYDROGEN EXCHANGER"/>
    <property type="match status" value="1"/>
</dbReference>
<evidence type="ECO:0000259" key="13">
    <source>
        <dbReference type="Pfam" id="PF00999"/>
    </source>
</evidence>
<dbReference type="Pfam" id="PF00999">
    <property type="entry name" value="Na_H_Exchanger"/>
    <property type="match status" value="2"/>
</dbReference>
<evidence type="ECO:0000256" key="1">
    <source>
        <dbReference type="ARBA" id="ARBA00004141"/>
    </source>
</evidence>
<comment type="catalytic activity">
    <reaction evidence="11">
        <text>Na(+)(in) + H(+)(out) = Na(+)(out) + H(+)(in)</text>
        <dbReference type="Rhea" id="RHEA:29419"/>
        <dbReference type="ChEBI" id="CHEBI:15378"/>
        <dbReference type="ChEBI" id="CHEBI:29101"/>
    </reaction>
</comment>
<evidence type="ECO:0000256" key="12">
    <source>
        <dbReference type="ARBA" id="ARBA00047912"/>
    </source>
</evidence>
<organism evidence="14 15">
    <name type="scientific">Juglans regia</name>
    <name type="common">English walnut</name>
    <dbReference type="NCBI Taxonomy" id="51240"/>
    <lineage>
        <taxon>Eukaryota</taxon>
        <taxon>Viridiplantae</taxon>
        <taxon>Streptophyta</taxon>
        <taxon>Embryophyta</taxon>
        <taxon>Tracheophyta</taxon>
        <taxon>Spermatophyta</taxon>
        <taxon>Magnoliopsida</taxon>
        <taxon>eudicotyledons</taxon>
        <taxon>Gunneridae</taxon>
        <taxon>Pentapetalae</taxon>
        <taxon>rosids</taxon>
        <taxon>fabids</taxon>
        <taxon>Fagales</taxon>
        <taxon>Juglandaceae</taxon>
        <taxon>Juglans</taxon>
    </lineage>
</organism>
<dbReference type="InterPro" id="IPR006153">
    <property type="entry name" value="Cation/H_exchanger_TM"/>
</dbReference>
<dbReference type="Gramene" id="Jr08_21830_p1">
    <property type="protein sequence ID" value="cds.Jr08_21830_p1"/>
    <property type="gene ID" value="Jr08_21830"/>
</dbReference>